<evidence type="ECO:0000313" key="3">
    <source>
        <dbReference type="Proteomes" id="UP000214720"/>
    </source>
</evidence>
<name>A0A226WUV9_CABSO</name>
<gene>
    <name evidence="2" type="ORF">BSU04_31570</name>
</gene>
<reference evidence="3" key="1">
    <citation type="submission" date="2017-01" db="EMBL/GenBank/DDBJ databases">
        <title>Genome Analysis of Deinococcus marmoris KOPRI26562.</title>
        <authorList>
            <person name="Kim J.H."/>
            <person name="Oh H.-M."/>
        </authorList>
    </citation>
    <scope>NUCLEOTIDE SEQUENCE [LARGE SCALE GENOMIC DNA]</scope>
    <source>
        <strain evidence="3">PAMC 26633</strain>
    </source>
</reference>
<dbReference type="Proteomes" id="UP000214720">
    <property type="component" value="Unassembled WGS sequence"/>
</dbReference>
<protein>
    <submittedName>
        <fullName evidence="2">Uncharacterized protein</fullName>
    </submittedName>
</protein>
<evidence type="ECO:0000256" key="1">
    <source>
        <dbReference type="SAM" id="MobiDB-lite"/>
    </source>
</evidence>
<evidence type="ECO:0000313" key="2">
    <source>
        <dbReference type="EMBL" id="OXC74567.1"/>
    </source>
</evidence>
<feature type="compositionally biased region" description="Polar residues" evidence="1">
    <location>
        <begin position="34"/>
        <end position="46"/>
    </location>
</feature>
<accession>A0A226WUV9</accession>
<sequence length="46" mass="5148">MLVFLSETFTRDDPSPNQAARPRSALGPDRRLPTSRSLNQAGKNYD</sequence>
<dbReference type="EMBL" id="MTHB01000209">
    <property type="protein sequence ID" value="OXC74567.1"/>
    <property type="molecule type" value="Genomic_DNA"/>
</dbReference>
<proteinExistence type="predicted"/>
<organism evidence="2 3">
    <name type="scientific">Caballeronia sordidicola</name>
    <name type="common">Burkholderia sordidicola</name>
    <dbReference type="NCBI Taxonomy" id="196367"/>
    <lineage>
        <taxon>Bacteria</taxon>
        <taxon>Pseudomonadati</taxon>
        <taxon>Pseudomonadota</taxon>
        <taxon>Betaproteobacteria</taxon>
        <taxon>Burkholderiales</taxon>
        <taxon>Burkholderiaceae</taxon>
        <taxon>Caballeronia</taxon>
    </lineage>
</organism>
<feature type="region of interest" description="Disordered" evidence="1">
    <location>
        <begin position="1"/>
        <end position="46"/>
    </location>
</feature>
<dbReference type="AlphaFoldDB" id="A0A226WUV9"/>
<comment type="caution">
    <text evidence="2">The sequence shown here is derived from an EMBL/GenBank/DDBJ whole genome shotgun (WGS) entry which is preliminary data.</text>
</comment>